<feature type="non-terminal residue" evidence="2">
    <location>
        <position position="166"/>
    </location>
</feature>
<dbReference type="InterPro" id="IPR013216">
    <property type="entry name" value="Methyltransf_11"/>
</dbReference>
<dbReference type="AlphaFoldDB" id="X1DT65"/>
<evidence type="ECO:0000313" key="2">
    <source>
        <dbReference type="EMBL" id="GAH24226.1"/>
    </source>
</evidence>
<dbReference type="GO" id="GO:0008757">
    <property type="term" value="F:S-adenosylmethionine-dependent methyltransferase activity"/>
    <property type="evidence" value="ECO:0007669"/>
    <property type="project" value="InterPro"/>
</dbReference>
<dbReference type="SUPFAM" id="SSF53335">
    <property type="entry name" value="S-adenosyl-L-methionine-dependent methyltransferases"/>
    <property type="match status" value="1"/>
</dbReference>
<feature type="domain" description="Methyltransferase type 11" evidence="1">
    <location>
        <begin position="72"/>
        <end position="166"/>
    </location>
</feature>
<dbReference type="EMBL" id="BARU01002108">
    <property type="protein sequence ID" value="GAH24226.1"/>
    <property type="molecule type" value="Genomic_DNA"/>
</dbReference>
<gene>
    <name evidence="2" type="ORF">S03H2_05130</name>
</gene>
<organism evidence="2">
    <name type="scientific">marine sediment metagenome</name>
    <dbReference type="NCBI Taxonomy" id="412755"/>
    <lineage>
        <taxon>unclassified sequences</taxon>
        <taxon>metagenomes</taxon>
        <taxon>ecological metagenomes</taxon>
    </lineage>
</organism>
<dbReference type="Pfam" id="PF08241">
    <property type="entry name" value="Methyltransf_11"/>
    <property type="match status" value="1"/>
</dbReference>
<sequence length="166" mass="19664">MDMFDIINKHRLVKKAMPHHDPIEYKTKYKYRNKFLCGLEFIHGVEYYPKQLMRVYETPYIIRNVPVPSKVLDIGCRMSFLPIWFAVLGCDITGIDLKNYPLIHPNLKFIKGDFLKYDFKDEKFDCIYACSVVEHMGYNVYGGTFDELQDFKAIKKIYNLLKEKGI</sequence>
<dbReference type="CDD" id="cd02440">
    <property type="entry name" value="AdoMet_MTases"/>
    <property type="match status" value="1"/>
</dbReference>
<dbReference type="Gene3D" id="3.40.50.150">
    <property type="entry name" value="Vaccinia Virus protein VP39"/>
    <property type="match status" value="1"/>
</dbReference>
<proteinExistence type="predicted"/>
<protein>
    <recommendedName>
        <fullName evidence="1">Methyltransferase type 11 domain-containing protein</fullName>
    </recommendedName>
</protein>
<reference evidence="2" key="1">
    <citation type="journal article" date="2014" name="Front. Microbiol.">
        <title>High frequency of phylogenetically diverse reductive dehalogenase-homologous genes in deep subseafloor sedimentary metagenomes.</title>
        <authorList>
            <person name="Kawai M."/>
            <person name="Futagami T."/>
            <person name="Toyoda A."/>
            <person name="Takaki Y."/>
            <person name="Nishi S."/>
            <person name="Hori S."/>
            <person name="Arai W."/>
            <person name="Tsubouchi T."/>
            <person name="Morono Y."/>
            <person name="Uchiyama I."/>
            <person name="Ito T."/>
            <person name="Fujiyama A."/>
            <person name="Inagaki F."/>
            <person name="Takami H."/>
        </authorList>
    </citation>
    <scope>NUCLEOTIDE SEQUENCE</scope>
    <source>
        <strain evidence="2">Expedition CK06-06</strain>
    </source>
</reference>
<name>X1DT65_9ZZZZ</name>
<accession>X1DT65</accession>
<evidence type="ECO:0000259" key="1">
    <source>
        <dbReference type="Pfam" id="PF08241"/>
    </source>
</evidence>
<comment type="caution">
    <text evidence="2">The sequence shown here is derived from an EMBL/GenBank/DDBJ whole genome shotgun (WGS) entry which is preliminary data.</text>
</comment>
<dbReference type="InterPro" id="IPR029063">
    <property type="entry name" value="SAM-dependent_MTases_sf"/>
</dbReference>